<accession>A0A2V1E5Y8</accession>
<reference evidence="1 2" key="1">
    <citation type="journal article" date="2018" name="Sci. Rep.">
        <title>Comparative genomics provides insights into the lifestyle and reveals functional heterogeneity of dark septate endophytic fungi.</title>
        <authorList>
            <person name="Knapp D.G."/>
            <person name="Nemeth J.B."/>
            <person name="Barry K."/>
            <person name="Hainaut M."/>
            <person name="Henrissat B."/>
            <person name="Johnson J."/>
            <person name="Kuo A."/>
            <person name="Lim J.H.P."/>
            <person name="Lipzen A."/>
            <person name="Nolan M."/>
            <person name="Ohm R.A."/>
            <person name="Tamas L."/>
            <person name="Grigoriev I.V."/>
            <person name="Spatafora J.W."/>
            <person name="Nagy L.G."/>
            <person name="Kovacs G.M."/>
        </authorList>
    </citation>
    <scope>NUCLEOTIDE SEQUENCE [LARGE SCALE GENOMIC DNA]</scope>
    <source>
        <strain evidence="1 2">DSE2036</strain>
    </source>
</reference>
<dbReference type="Proteomes" id="UP000244855">
    <property type="component" value="Unassembled WGS sequence"/>
</dbReference>
<protein>
    <submittedName>
        <fullName evidence="1">Uncharacterized protein</fullName>
    </submittedName>
</protein>
<gene>
    <name evidence="1" type="ORF">DM02DRAFT_161052</name>
</gene>
<keyword evidence="2" id="KW-1185">Reference proteome</keyword>
<name>A0A2V1E5Y8_9PLEO</name>
<dbReference type="AlphaFoldDB" id="A0A2V1E5Y8"/>
<proteinExistence type="predicted"/>
<evidence type="ECO:0000313" key="2">
    <source>
        <dbReference type="Proteomes" id="UP000244855"/>
    </source>
</evidence>
<sequence>MGVCLFFHFRFFSRFFLLSQILNFLFTTSLHVHHDAQVLDVMKLAFATANEFLISFHSCDLYIVSRLPVAWNQALRRGVERGR</sequence>
<dbReference type="EMBL" id="KZ805319">
    <property type="protein sequence ID" value="PVI04745.1"/>
    <property type="molecule type" value="Genomic_DNA"/>
</dbReference>
<evidence type="ECO:0000313" key="1">
    <source>
        <dbReference type="EMBL" id="PVI04745.1"/>
    </source>
</evidence>
<organism evidence="1 2">
    <name type="scientific">Periconia macrospinosa</name>
    <dbReference type="NCBI Taxonomy" id="97972"/>
    <lineage>
        <taxon>Eukaryota</taxon>
        <taxon>Fungi</taxon>
        <taxon>Dikarya</taxon>
        <taxon>Ascomycota</taxon>
        <taxon>Pezizomycotina</taxon>
        <taxon>Dothideomycetes</taxon>
        <taxon>Pleosporomycetidae</taxon>
        <taxon>Pleosporales</taxon>
        <taxon>Massarineae</taxon>
        <taxon>Periconiaceae</taxon>
        <taxon>Periconia</taxon>
    </lineage>
</organism>